<comment type="similarity">
    <text evidence="1">Belongs to the peptidase S1 family.</text>
</comment>
<evidence type="ECO:0000256" key="5">
    <source>
        <dbReference type="ARBA" id="ARBA00023157"/>
    </source>
</evidence>
<dbReference type="InterPro" id="IPR001254">
    <property type="entry name" value="Trypsin_dom"/>
</dbReference>
<dbReference type="PANTHER" id="PTHR24276:SF91">
    <property type="entry name" value="AT26814P-RELATED"/>
    <property type="match status" value="1"/>
</dbReference>
<sequence>MPCESVEISPMLVSAFFNDSQFMWNEFFGEYLAVQENKIKLLTVIVNFYQPTLRTVIPEEANKIVGGTPALEGEFPYQASLDLSIRTCGGTLISTSIVLSAAHCFEGLKAASTSAFTLTVNTTKLNGGIGAITRGVRKFVVHPLGEGGASCYPIKNVRLVKLPSAYTTSTYTGQQAVIVGWGDTSEGGSNSNDLLKATVTVLTNEACNLQYNKINNTITNNMVCAAAPGKDTYQGDSGGPMLVEGVQIGITNFGEGCADPRFAGVYTRVTRYINWITISYTI</sequence>
<dbReference type="PANTHER" id="PTHR24276">
    <property type="entry name" value="POLYSERASE-RELATED"/>
    <property type="match status" value="1"/>
</dbReference>
<keyword evidence="2 6" id="KW-0645">Protease</keyword>
<dbReference type="CDD" id="cd00190">
    <property type="entry name" value="Tryp_SPc"/>
    <property type="match status" value="1"/>
</dbReference>
<accession>A0ABQ9ZID6</accession>
<evidence type="ECO:0000256" key="2">
    <source>
        <dbReference type="ARBA" id="ARBA00022670"/>
    </source>
</evidence>
<dbReference type="PROSITE" id="PS50240">
    <property type="entry name" value="TRYPSIN_DOM"/>
    <property type="match status" value="1"/>
</dbReference>
<dbReference type="PROSITE" id="PS00135">
    <property type="entry name" value="TRYPSIN_SER"/>
    <property type="match status" value="1"/>
</dbReference>
<proteinExistence type="inferred from homology"/>
<keyword evidence="3 6" id="KW-0378">Hydrolase</keyword>
<evidence type="ECO:0000256" key="1">
    <source>
        <dbReference type="ARBA" id="ARBA00007664"/>
    </source>
</evidence>
<keyword evidence="5" id="KW-1015">Disulfide bond</keyword>
<dbReference type="Proteomes" id="UP001234178">
    <property type="component" value="Unassembled WGS sequence"/>
</dbReference>
<evidence type="ECO:0000256" key="3">
    <source>
        <dbReference type="ARBA" id="ARBA00022801"/>
    </source>
</evidence>
<dbReference type="InterPro" id="IPR001314">
    <property type="entry name" value="Peptidase_S1A"/>
</dbReference>
<evidence type="ECO:0000313" key="9">
    <source>
        <dbReference type="Proteomes" id="UP001234178"/>
    </source>
</evidence>
<dbReference type="EMBL" id="JAOYFB010000003">
    <property type="protein sequence ID" value="KAK4012189.1"/>
    <property type="molecule type" value="Genomic_DNA"/>
</dbReference>
<comment type="caution">
    <text evidence="8">The sequence shown here is derived from an EMBL/GenBank/DDBJ whole genome shotgun (WGS) entry which is preliminary data.</text>
</comment>
<dbReference type="SMART" id="SM00020">
    <property type="entry name" value="Tryp_SPc"/>
    <property type="match status" value="1"/>
</dbReference>
<keyword evidence="4 6" id="KW-0720">Serine protease</keyword>
<evidence type="ECO:0000313" key="8">
    <source>
        <dbReference type="EMBL" id="KAK4012189.1"/>
    </source>
</evidence>
<gene>
    <name evidence="8" type="ORF">OUZ56_021289</name>
</gene>
<dbReference type="PRINTS" id="PR00722">
    <property type="entry name" value="CHYMOTRYPSIN"/>
</dbReference>
<evidence type="ECO:0000256" key="4">
    <source>
        <dbReference type="ARBA" id="ARBA00022825"/>
    </source>
</evidence>
<dbReference type="InterPro" id="IPR043504">
    <property type="entry name" value="Peptidase_S1_PA_chymotrypsin"/>
</dbReference>
<protein>
    <recommendedName>
        <fullName evidence="7">Peptidase S1 domain-containing protein</fullName>
    </recommendedName>
</protein>
<dbReference type="InterPro" id="IPR033116">
    <property type="entry name" value="TRYPSIN_SER"/>
</dbReference>
<dbReference type="InterPro" id="IPR009003">
    <property type="entry name" value="Peptidase_S1_PA"/>
</dbReference>
<name>A0ABQ9ZID6_9CRUS</name>
<organism evidence="8 9">
    <name type="scientific">Daphnia magna</name>
    <dbReference type="NCBI Taxonomy" id="35525"/>
    <lineage>
        <taxon>Eukaryota</taxon>
        <taxon>Metazoa</taxon>
        <taxon>Ecdysozoa</taxon>
        <taxon>Arthropoda</taxon>
        <taxon>Crustacea</taxon>
        <taxon>Branchiopoda</taxon>
        <taxon>Diplostraca</taxon>
        <taxon>Cladocera</taxon>
        <taxon>Anomopoda</taxon>
        <taxon>Daphniidae</taxon>
        <taxon>Daphnia</taxon>
    </lineage>
</organism>
<dbReference type="PROSITE" id="PS00134">
    <property type="entry name" value="TRYPSIN_HIS"/>
    <property type="match status" value="1"/>
</dbReference>
<dbReference type="InterPro" id="IPR018114">
    <property type="entry name" value="TRYPSIN_HIS"/>
</dbReference>
<feature type="domain" description="Peptidase S1" evidence="7">
    <location>
        <begin position="64"/>
        <end position="281"/>
    </location>
</feature>
<dbReference type="Pfam" id="PF00089">
    <property type="entry name" value="Trypsin"/>
    <property type="match status" value="1"/>
</dbReference>
<evidence type="ECO:0000256" key="6">
    <source>
        <dbReference type="RuleBase" id="RU363034"/>
    </source>
</evidence>
<dbReference type="SUPFAM" id="SSF50494">
    <property type="entry name" value="Trypsin-like serine proteases"/>
    <property type="match status" value="1"/>
</dbReference>
<evidence type="ECO:0000259" key="7">
    <source>
        <dbReference type="PROSITE" id="PS50240"/>
    </source>
</evidence>
<dbReference type="Gene3D" id="2.40.10.10">
    <property type="entry name" value="Trypsin-like serine proteases"/>
    <property type="match status" value="2"/>
</dbReference>
<reference evidence="8 9" key="1">
    <citation type="journal article" date="2023" name="Nucleic Acids Res.">
        <title>The hologenome of Daphnia magna reveals possible DNA methylation and microbiome-mediated evolution of the host genome.</title>
        <authorList>
            <person name="Chaturvedi A."/>
            <person name="Li X."/>
            <person name="Dhandapani V."/>
            <person name="Marshall H."/>
            <person name="Kissane S."/>
            <person name="Cuenca-Cambronero M."/>
            <person name="Asole G."/>
            <person name="Calvet F."/>
            <person name="Ruiz-Romero M."/>
            <person name="Marangio P."/>
            <person name="Guigo R."/>
            <person name="Rago D."/>
            <person name="Mirbahai L."/>
            <person name="Eastwood N."/>
            <person name="Colbourne J.K."/>
            <person name="Zhou J."/>
            <person name="Mallon E."/>
            <person name="Orsini L."/>
        </authorList>
    </citation>
    <scope>NUCLEOTIDE SEQUENCE [LARGE SCALE GENOMIC DNA]</scope>
    <source>
        <strain evidence="8">LRV0_1</strain>
    </source>
</reference>
<keyword evidence="9" id="KW-1185">Reference proteome</keyword>
<dbReference type="InterPro" id="IPR050430">
    <property type="entry name" value="Peptidase_S1"/>
</dbReference>